<dbReference type="PANTHER" id="PTHR33692">
    <property type="entry name" value="RIBOSOME MATURATION FACTOR RIMM"/>
    <property type="match status" value="1"/>
</dbReference>
<comment type="function">
    <text evidence="5">An accessory protein needed during the final step in the assembly of 30S ribosomal subunit, possibly for assembly of the head region. Essential for efficient processing of 16S rRNA. May be needed both before and after RbfA during the maturation of 16S rRNA. It has affinity for free ribosomal 30S subunits but not for 70S ribosomes.</text>
</comment>
<protein>
    <recommendedName>
        <fullName evidence="5">Ribosome maturation factor RimM</fullName>
    </recommendedName>
</protein>
<dbReference type="InterPro" id="IPR036976">
    <property type="entry name" value="RimM_N_sf"/>
</dbReference>
<dbReference type="GO" id="GO:0042274">
    <property type="term" value="P:ribosomal small subunit biogenesis"/>
    <property type="evidence" value="ECO:0007669"/>
    <property type="project" value="UniProtKB-UniRule"/>
</dbReference>
<dbReference type="RefSeq" id="WP_004319126.1">
    <property type="nucleotide sequence ID" value="NZ_CP012543.1"/>
</dbReference>
<evidence type="ECO:0000256" key="2">
    <source>
        <dbReference type="ARBA" id="ARBA00022517"/>
    </source>
</evidence>
<dbReference type="GO" id="GO:0006364">
    <property type="term" value="P:rRNA processing"/>
    <property type="evidence" value="ECO:0007669"/>
    <property type="project" value="UniProtKB-UniRule"/>
</dbReference>
<feature type="domain" description="RimM N-terminal" evidence="6">
    <location>
        <begin position="7"/>
        <end position="82"/>
    </location>
</feature>
<keyword evidence="3 5" id="KW-0698">rRNA processing</keyword>
<reference evidence="8 9" key="1">
    <citation type="submission" date="2016-07" db="EMBL/GenBank/DDBJ databases">
        <title>Comparative genomics of the Campylobacter concisus group.</title>
        <authorList>
            <person name="Miller W.G."/>
            <person name="Yee E."/>
            <person name="Chapman M.H."/>
            <person name="Huynh S."/>
            <person name="Bono J.L."/>
            <person name="On S.L.W."/>
            <person name="StLeger J."/>
            <person name="Foster G."/>
            <person name="Parker C.T."/>
        </authorList>
    </citation>
    <scope>NUCLEOTIDE SEQUENCE [LARGE SCALE GENOMIC DNA]</scope>
    <source>
        <strain evidence="8 9">ATCC 33238</strain>
    </source>
</reference>
<evidence type="ECO:0000256" key="5">
    <source>
        <dbReference type="HAMAP-Rule" id="MF_00014"/>
    </source>
</evidence>
<dbReference type="Pfam" id="PF24986">
    <property type="entry name" value="PRC_RimM"/>
    <property type="match status" value="1"/>
</dbReference>
<evidence type="ECO:0000259" key="6">
    <source>
        <dbReference type="Pfam" id="PF01782"/>
    </source>
</evidence>
<dbReference type="EMBL" id="CP012543">
    <property type="protein sequence ID" value="QCD47146.1"/>
    <property type="molecule type" value="Genomic_DNA"/>
</dbReference>
<keyword evidence="1 5" id="KW-0963">Cytoplasm</keyword>
<dbReference type="InterPro" id="IPR009000">
    <property type="entry name" value="Transl_B-barrel_sf"/>
</dbReference>
<comment type="subcellular location">
    <subcellularLocation>
        <location evidence="5">Cytoplasm</location>
    </subcellularLocation>
</comment>
<dbReference type="Gene3D" id="2.40.30.60">
    <property type="entry name" value="RimM"/>
    <property type="match status" value="1"/>
</dbReference>
<dbReference type="Proteomes" id="UP000502377">
    <property type="component" value="Chromosome"/>
</dbReference>
<sequence length="175" mass="19959">MSELVEVALLGKTVGLKGFVRLHNRGDFPNQFKKNAIFYDGDGNELVVKNYNSANDTIVFCGFEDIDSAKTLTNKTIYTTKEETRKNCKLKKGEFFYFDVIGCEIYENNQRLGEVEDIDEVGANHLFLIKTDGNLIAKGLEKSFYIPYIDVYVEKVDVENKKIYTKNAILILENS</sequence>
<dbReference type="Gene3D" id="2.30.30.240">
    <property type="entry name" value="PRC-barrel domain"/>
    <property type="match status" value="1"/>
</dbReference>
<dbReference type="InterPro" id="IPR002676">
    <property type="entry name" value="RimM_N"/>
</dbReference>
<comment type="domain">
    <text evidence="5">The PRC barrel domain binds ribosomal protein uS19.</text>
</comment>
<dbReference type="InterPro" id="IPR011033">
    <property type="entry name" value="PRC_barrel-like_sf"/>
</dbReference>
<comment type="subunit">
    <text evidence="5">Binds ribosomal protein uS19.</text>
</comment>
<dbReference type="SUPFAM" id="SSF50447">
    <property type="entry name" value="Translation proteins"/>
    <property type="match status" value="1"/>
</dbReference>
<keyword evidence="2 5" id="KW-0690">Ribosome biogenesis</keyword>
<evidence type="ECO:0000256" key="3">
    <source>
        <dbReference type="ARBA" id="ARBA00022552"/>
    </source>
</evidence>
<accession>A0A6G5QNW0</accession>
<keyword evidence="4 5" id="KW-0143">Chaperone</keyword>
<dbReference type="HAMAP" id="MF_00014">
    <property type="entry name" value="Ribosome_mat_RimM"/>
    <property type="match status" value="1"/>
</dbReference>
<dbReference type="GO" id="GO:0043022">
    <property type="term" value="F:ribosome binding"/>
    <property type="evidence" value="ECO:0007669"/>
    <property type="project" value="InterPro"/>
</dbReference>
<evidence type="ECO:0000256" key="1">
    <source>
        <dbReference type="ARBA" id="ARBA00022490"/>
    </source>
</evidence>
<dbReference type="KEGG" id="crx:CRECT_1499"/>
<feature type="domain" description="Ribosome maturation factor RimM PRC barrel" evidence="7">
    <location>
        <begin position="98"/>
        <end position="165"/>
    </location>
</feature>
<dbReference type="PANTHER" id="PTHR33692:SF1">
    <property type="entry name" value="RIBOSOME MATURATION FACTOR RIMM"/>
    <property type="match status" value="1"/>
</dbReference>
<evidence type="ECO:0000313" key="8">
    <source>
        <dbReference type="EMBL" id="QCD47146.1"/>
    </source>
</evidence>
<evidence type="ECO:0000259" key="7">
    <source>
        <dbReference type="Pfam" id="PF24986"/>
    </source>
</evidence>
<organism evidence="8 9">
    <name type="scientific">Campylobacter rectus</name>
    <name type="common">Wolinella recta</name>
    <dbReference type="NCBI Taxonomy" id="203"/>
    <lineage>
        <taxon>Bacteria</taxon>
        <taxon>Pseudomonadati</taxon>
        <taxon>Campylobacterota</taxon>
        <taxon>Epsilonproteobacteria</taxon>
        <taxon>Campylobacterales</taxon>
        <taxon>Campylobacteraceae</taxon>
        <taxon>Campylobacter</taxon>
    </lineage>
</organism>
<evidence type="ECO:0000313" key="9">
    <source>
        <dbReference type="Proteomes" id="UP000502377"/>
    </source>
</evidence>
<dbReference type="GO" id="GO:0005840">
    <property type="term" value="C:ribosome"/>
    <property type="evidence" value="ECO:0007669"/>
    <property type="project" value="InterPro"/>
</dbReference>
<gene>
    <name evidence="5 8" type="primary">rimM</name>
    <name evidence="8" type="ORF">CRECT_1499</name>
</gene>
<dbReference type="AlphaFoldDB" id="A0A6G5QNW0"/>
<evidence type="ECO:0000256" key="4">
    <source>
        <dbReference type="ARBA" id="ARBA00023186"/>
    </source>
</evidence>
<dbReference type="InterPro" id="IPR011961">
    <property type="entry name" value="RimM"/>
</dbReference>
<dbReference type="GO" id="GO:0005737">
    <property type="term" value="C:cytoplasm"/>
    <property type="evidence" value="ECO:0007669"/>
    <property type="project" value="UniProtKB-SubCell"/>
</dbReference>
<dbReference type="Pfam" id="PF01782">
    <property type="entry name" value="RimM"/>
    <property type="match status" value="1"/>
</dbReference>
<proteinExistence type="inferred from homology"/>
<name>A0A6G5QNW0_CAMRE</name>
<dbReference type="NCBIfam" id="TIGR02273">
    <property type="entry name" value="16S_RimM"/>
    <property type="match status" value="1"/>
</dbReference>
<comment type="similarity">
    <text evidence="5">Belongs to the RimM family.</text>
</comment>
<dbReference type="InterPro" id="IPR056792">
    <property type="entry name" value="PRC_RimM"/>
</dbReference>
<dbReference type="SUPFAM" id="SSF50346">
    <property type="entry name" value="PRC-barrel domain"/>
    <property type="match status" value="1"/>
</dbReference>